<dbReference type="EC" id="2.8.1.7" evidence="3 10"/>
<dbReference type="InterPro" id="IPR010970">
    <property type="entry name" value="Cys_dSase_SufS"/>
</dbReference>
<proteinExistence type="inferred from homology"/>
<dbReference type="PANTHER" id="PTHR43586">
    <property type="entry name" value="CYSTEINE DESULFURASE"/>
    <property type="match status" value="1"/>
</dbReference>
<evidence type="ECO:0000256" key="6">
    <source>
        <dbReference type="ARBA" id="ARBA00022898"/>
    </source>
</evidence>
<feature type="domain" description="Aminotransferase class V" evidence="11">
    <location>
        <begin position="26"/>
        <end position="396"/>
    </location>
</feature>
<gene>
    <name evidence="12" type="ORF">M9393_01390</name>
</gene>
<dbReference type="GO" id="GO:0006534">
    <property type="term" value="P:cysteine metabolic process"/>
    <property type="evidence" value="ECO:0007669"/>
    <property type="project" value="UniProtKB-UniRule"/>
</dbReference>
<dbReference type="InterPro" id="IPR020578">
    <property type="entry name" value="Aminotrans_V_PyrdxlP_BS"/>
</dbReference>
<evidence type="ECO:0000256" key="4">
    <source>
        <dbReference type="ARBA" id="ARBA00022490"/>
    </source>
</evidence>
<dbReference type="Gene3D" id="3.40.640.10">
    <property type="entry name" value="Type I PLP-dependent aspartate aminotransferase-like (Major domain)"/>
    <property type="match status" value="1"/>
</dbReference>
<dbReference type="InterPro" id="IPR000192">
    <property type="entry name" value="Aminotrans_V_dom"/>
</dbReference>
<dbReference type="PROSITE" id="PS00595">
    <property type="entry name" value="AA_TRANSFER_CLASS_5"/>
    <property type="match status" value="1"/>
</dbReference>
<dbReference type="CDD" id="cd06453">
    <property type="entry name" value="SufS_like"/>
    <property type="match status" value="1"/>
</dbReference>
<dbReference type="AlphaFoldDB" id="A0A9Q8TW93"/>
<keyword evidence="5 10" id="KW-0808">Transferase</keyword>
<evidence type="ECO:0000256" key="5">
    <source>
        <dbReference type="ARBA" id="ARBA00022679"/>
    </source>
</evidence>
<evidence type="ECO:0000256" key="7">
    <source>
        <dbReference type="ARBA" id="ARBA00023239"/>
    </source>
</evidence>
<dbReference type="SUPFAM" id="SSF53383">
    <property type="entry name" value="PLP-dependent transferases"/>
    <property type="match status" value="1"/>
</dbReference>
<evidence type="ECO:0000256" key="8">
    <source>
        <dbReference type="ARBA" id="ARBA00050776"/>
    </source>
</evidence>
<dbReference type="EMBL" id="CP097753">
    <property type="protein sequence ID" value="URJ28392.1"/>
    <property type="molecule type" value="Genomic_DNA"/>
</dbReference>
<keyword evidence="4" id="KW-0963">Cytoplasm</keyword>
<dbReference type="Proteomes" id="UP001056209">
    <property type="component" value="Chromosome"/>
</dbReference>
<dbReference type="GO" id="GO:0031071">
    <property type="term" value="F:cysteine desulfurase activity"/>
    <property type="evidence" value="ECO:0007669"/>
    <property type="project" value="UniProtKB-UniRule"/>
</dbReference>
<dbReference type="NCBIfam" id="TIGR01979">
    <property type="entry name" value="sufS"/>
    <property type="match status" value="1"/>
</dbReference>
<protein>
    <recommendedName>
        <fullName evidence="3 10">Cysteine desulfurase</fullName>
        <ecNumber evidence="3 10">2.8.1.7</ecNumber>
    </recommendedName>
</protein>
<keyword evidence="7" id="KW-0456">Lyase</keyword>
<evidence type="ECO:0000256" key="9">
    <source>
        <dbReference type="RuleBase" id="RU004504"/>
    </source>
</evidence>
<comment type="cofactor">
    <cofactor evidence="1 9">
        <name>pyridoxal 5'-phosphate</name>
        <dbReference type="ChEBI" id="CHEBI:597326"/>
    </cofactor>
</comment>
<evidence type="ECO:0000256" key="1">
    <source>
        <dbReference type="ARBA" id="ARBA00001933"/>
    </source>
</evidence>
<dbReference type="InterPro" id="IPR015424">
    <property type="entry name" value="PyrdxlP-dep_Trfase"/>
</dbReference>
<evidence type="ECO:0000259" key="11">
    <source>
        <dbReference type="Pfam" id="PF00266"/>
    </source>
</evidence>
<organism evidence="12 13">
    <name type="scientific">Candidatus Blochmannia vicinus</name>
    <name type="common">nom. nud.</name>
    <dbReference type="NCBI Taxonomy" id="251540"/>
    <lineage>
        <taxon>Bacteria</taxon>
        <taxon>Pseudomonadati</taxon>
        <taxon>Pseudomonadota</taxon>
        <taxon>Gammaproteobacteria</taxon>
        <taxon>Enterobacterales</taxon>
        <taxon>Enterobacteriaceae</taxon>
        <taxon>ant endosymbionts</taxon>
        <taxon>Candidatus Blochmanniella</taxon>
    </lineage>
</organism>
<evidence type="ECO:0000313" key="12">
    <source>
        <dbReference type="EMBL" id="URJ28392.1"/>
    </source>
</evidence>
<dbReference type="Gene3D" id="3.90.1150.10">
    <property type="entry name" value="Aspartate Aminotransferase, domain 1"/>
    <property type="match status" value="1"/>
</dbReference>
<evidence type="ECO:0000256" key="10">
    <source>
        <dbReference type="RuleBase" id="RU004506"/>
    </source>
</evidence>
<accession>A0A9Q8TW93</accession>
<dbReference type="PANTHER" id="PTHR43586:SF25">
    <property type="entry name" value="CYSTEINE DESULFURASE"/>
    <property type="match status" value="1"/>
</dbReference>
<evidence type="ECO:0000313" key="13">
    <source>
        <dbReference type="Proteomes" id="UP001056209"/>
    </source>
</evidence>
<dbReference type="InterPro" id="IPR015421">
    <property type="entry name" value="PyrdxlP-dep_Trfase_major"/>
</dbReference>
<comment type="function">
    <text evidence="10">Catalyzes the removal of elemental sulfur and selenium atoms from L-cysteine, L-cystine, L-selenocysteine, and L-selenocystine to produce L-alanine.</text>
</comment>
<dbReference type="RefSeq" id="WP_250235592.1">
    <property type="nucleotide sequence ID" value="NZ_CP097753.1"/>
</dbReference>
<comment type="catalytic activity">
    <reaction evidence="8 10">
        <text>(sulfur carrier)-H + L-cysteine = (sulfur carrier)-SH + L-alanine</text>
        <dbReference type="Rhea" id="RHEA:43892"/>
        <dbReference type="Rhea" id="RHEA-COMP:14737"/>
        <dbReference type="Rhea" id="RHEA-COMP:14739"/>
        <dbReference type="ChEBI" id="CHEBI:29917"/>
        <dbReference type="ChEBI" id="CHEBI:35235"/>
        <dbReference type="ChEBI" id="CHEBI:57972"/>
        <dbReference type="ChEBI" id="CHEBI:64428"/>
        <dbReference type="EC" id="2.8.1.7"/>
    </reaction>
</comment>
<dbReference type="GO" id="GO:0030170">
    <property type="term" value="F:pyridoxal phosphate binding"/>
    <property type="evidence" value="ECO:0007669"/>
    <property type="project" value="UniProtKB-UniRule"/>
</dbReference>
<sequence>MTMYPIKKIRSDFPILNRIINQHPLTYLDSAAAAQKPNIVIDAQAHYYRNEYAAAHRGIHTLSTESTDQMEIARLHIANFINASREEIVFVKNTTEAINLIANSWGHNFTNYGDNIILTEMEHHSNIVPWQILAKNRKIILNYIPLTSSGTLDISSLSKLINHRTQLLSISHISNVLGTINPLIEIINIVKKKSDALILVDGAQGIAHQPVDVQKLDCDFYIFSGHKIYGPSGIGVMYGKKKLLQKMPPWIVGGGIVQNVSLIQDTTFIESPWKFESGSPNVGGIVGLDKAIAYVKTIGIDKIYAHEDQLIHYATNILQKIPGLILYGPKSMRSSIIAFNIGTHHSYDVGMLLNQYGIAIRTGHHCAIPTMNYFKVPGMCRASFAMYTNKEDIDRLAHGLTKVQCLLNQQ</sequence>
<evidence type="ECO:0000256" key="3">
    <source>
        <dbReference type="ARBA" id="ARBA00012239"/>
    </source>
</evidence>
<comment type="similarity">
    <text evidence="2 10">Belongs to the class-V pyridoxal-phosphate-dependent aminotransferase family. Csd subfamily.</text>
</comment>
<dbReference type="Pfam" id="PF00266">
    <property type="entry name" value="Aminotran_5"/>
    <property type="match status" value="1"/>
</dbReference>
<keyword evidence="6 10" id="KW-0663">Pyridoxal phosphate</keyword>
<name>A0A9Q8TW93_9ENTR</name>
<dbReference type="InterPro" id="IPR015422">
    <property type="entry name" value="PyrdxlP-dep_Trfase_small"/>
</dbReference>
<dbReference type="GO" id="GO:0016829">
    <property type="term" value="F:lyase activity"/>
    <property type="evidence" value="ECO:0007669"/>
    <property type="project" value="UniProtKB-KW"/>
</dbReference>
<reference evidence="12" key="1">
    <citation type="submission" date="2022-05" db="EMBL/GenBank/DDBJ databases">
        <title>Impact of host demography and evolutionary history on endosymbiont molecular evolution: a test in carpenter ants (Genus Camponotus) and their Blochmannia endosymbionts.</title>
        <authorList>
            <person name="Manthey J.D."/>
            <person name="Giron J.C."/>
            <person name="Hruska J.P."/>
        </authorList>
    </citation>
    <scope>NUCLEOTIDE SEQUENCE</scope>
    <source>
        <strain evidence="12">C-039</strain>
    </source>
</reference>
<evidence type="ECO:0000256" key="2">
    <source>
        <dbReference type="ARBA" id="ARBA00010447"/>
    </source>
</evidence>